<name>A0A9N9NVC2_9GLOM</name>
<evidence type="ECO:0000313" key="1">
    <source>
        <dbReference type="EMBL" id="CAG8767504.1"/>
    </source>
</evidence>
<proteinExistence type="predicted"/>
<sequence>MEGLSEIASEVASTDDLLDVPFLEPEVRATSIAIRLRSLNVFQRRWDEVFGRSAPFDSEWGIDNYRTTNPDLLQIIR</sequence>
<protein>
    <submittedName>
        <fullName evidence="1">16148_t:CDS:1</fullName>
    </submittedName>
</protein>
<keyword evidence="2" id="KW-1185">Reference proteome</keyword>
<organism evidence="1 2">
    <name type="scientific">Funneliformis caledonium</name>
    <dbReference type="NCBI Taxonomy" id="1117310"/>
    <lineage>
        <taxon>Eukaryota</taxon>
        <taxon>Fungi</taxon>
        <taxon>Fungi incertae sedis</taxon>
        <taxon>Mucoromycota</taxon>
        <taxon>Glomeromycotina</taxon>
        <taxon>Glomeromycetes</taxon>
        <taxon>Glomerales</taxon>
        <taxon>Glomeraceae</taxon>
        <taxon>Funneliformis</taxon>
    </lineage>
</organism>
<gene>
    <name evidence="1" type="ORF">FCALED_LOCUS17313</name>
</gene>
<reference evidence="1" key="1">
    <citation type="submission" date="2021-06" db="EMBL/GenBank/DDBJ databases">
        <authorList>
            <person name="Kallberg Y."/>
            <person name="Tangrot J."/>
            <person name="Rosling A."/>
        </authorList>
    </citation>
    <scope>NUCLEOTIDE SEQUENCE</scope>
    <source>
        <strain evidence="1">UK204</strain>
    </source>
</reference>
<evidence type="ECO:0000313" key="2">
    <source>
        <dbReference type="Proteomes" id="UP000789570"/>
    </source>
</evidence>
<dbReference type="EMBL" id="CAJVPQ010025845">
    <property type="protein sequence ID" value="CAG8767504.1"/>
    <property type="molecule type" value="Genomic_DNA"/>
</dbReference>
<accession>A0A9N9NVC2</accession>
<comment type="caution">
    <text evidence="1">The sequence shown here is derived from an EMBL/GenBank/DDBJ whole genome shotgun (WGS) entry which is preliminary data.</text>
</comment>
<feature type="non-terminal residue" evidence="1">
    <location>
        <position position="77"/>
    </location>
</feature>
<dbReference type="AlphaFoldDB" id="A0A9N9NVC2"/>
<dbReference type="Proteomes" id="UP000789570">
    <property type="component" value="Unassembled WGS sequence"/>
</dbReference>